<sequence>MAVTSVQKQRQGNHQQHENYANYQYWQVQPNLHSERAVAAYQQCVSNKEKEQEHGVSQLARVDLYA</sequence>
<protein>
    <submittedName>
        <fullName evidence="1">Uncharacterized protein</fullName>
    </submittedName>
</protein>
<accession>A0A1L6THF8</accession>
<reference evidence="1 2" key="1">
    <citation type="journal article" date="2014" name="Genome Announc.">
        <title>Comparative Genome Analysis of Two Isolates of the Fish Pathogen Piscirickettsia salmonis from Different Hosts Reveals Major Differences in Virulence-Associated Secretion Systems.</title>
        <authorList>
            <person name="Bohle H."/>
            <person name="Henriquez P."/>
            <person name="Grothusen H."/>
            <person name="Navas E."/>
            <person name="Sandoval A."/>
            <person name="Bustamante F."/>
            <person name="Bustos P."/>
            <person name="Mancilla M."/>
        </authorList>
    </citation>
    <scope>NUCLEOTIDE SEQUENCE [LARGE SCALE GENOMIC DNA]</scope>
    <source>
        <strain evidence="2">B1-32597</strain>
    </source>
</reference>
<proteinExistence type="predicted"/>
<dbReference type="AlphaFoldDB" id="A0A1L6THF8"/>
<evidence type="ECO:0000313" key="2">
    <source>
        <dbReference type="Proteomes" id="UP000029558"/>
    </source>
</evidence>
<organism evidence="1 2">
    <name type="scientific">Piscirickettsia salmonis</name>
    <dbReference type="NCBI Taxonomy" id="1238"/>
    <lineage>
        <taxon>Bacteria</taxon>
        <taxon>Pseudomonadati</taxon>
        <taxon>Pseudomonadota</taxon>
        <taxon>Gammaproteobacteria</taxon>
        <taxon>Thiotrichales</taxon>
        <taxon>Piscirickettsiaceae</taxon>
        <taxon>Piscirickettsia</taxon>
    </lineage>
</organism>
<name>A0A1L6THF8_PISSA</name>
<dbReference type="Proteomes" id="UP000029558">
    <property type="component" value="Chromosome"/>
</dbReference>
<evidence type="ECO:0000313" key="1">
    <source>
        <dbReference type="EMBL" id="ALB23337.1"/>
    </source>
</evidence>
<dbReference type="RefSeq" id="WP_017377002.1">
    <property type="nucleotide sequence ID" value="NZ_CP012508.1"/>
</dbReference>
<dbReference type="EMBL" id="CP012508">
    <property type="protein sequence ID" value="ALB23337.1"/>
    <property type="molecule type" value="Genomic_DNA"/>
</dbReference>
<gene>
    <name evidence="1" type="ORF">KU39_2157</name>
</gene>